<evidence type="ECO:0000256" key="1">
    <source>
        <dbReference type="SAM" id="Coils"/>
    </source>
</evidence>
<comment type="caution">
    <text evidence="3">The sequence shown here is derived from an EMBL/GenBank/DDBJ whole genome shotgun (WGS) entry which is preliminary data.</text>
</comment>
<feature type="compositionally biased region" description="Basic and acidic residues" evidence="2">
    <location>
        <begin position="245"/>
        <end position="265"/>
    </location>
</feature>
<feature type="region of interest" description="Disordered" evidence="2">
    <location>
        <begin position="31"/>
        <end position="51"/>
    </location>
</feature>
<feature type="region of interest" description="Disordered" evidence="2">
    <location>
        <begin position="220"/>
        <end position="283"/>
    </location>
</feature>
<evidence type="ECO:0000313" key="4">
    <source>
        <dbReference type="Proteomes" id="UP000719412"/>
    </source>
</evidence>
<evidence type="ECO:0000313" key="3">
    <source>
        <dbReference type="EMBL" id="KAH0812093.1"/>
    </source>
</evidence>
<feature type="compositionally biased region" description="Polar residues" evidence="2">
    <location>
        <begin position="31"/>
        <end position="40"/>
    </location>
</feature>
<evidence type="ECO:0000256" key="2">
    <source>
        <dbReference type="SAM" id="MobiDB-lite"/>
    </source>
</evidence>
<sequence>MPVATKLREEGRRYKGGTDAMLGVLDRFSTSSRQRFTTDPATGAGEPVEENRSGLEIVQEELQPYVAADIGFLHEGHRPYASADHFRHPVGPASSPRIPPEDRTSHRTVPGRVTRVQEQLLSGKFHVIRPEVTSPETTRQLALGGEEGPRGPSEDTDGVIDQSRKRDSEDLPPAHSSRDSLWIPSLRPGLRDGDLLRRKNASRDGMNRFLWESFRRIRGIGQQNDTGPGRGPVVPGEPISSTDVHVPDDRRSRSRRPKSEAEKKTSWVSRCPQSAQPATHSVQLQVGAKRCKGGAEEDDNKKKHVEKMEAELKELIEKAATKKDVTRRKKIDRSRLLEAKRRYRERCKEKKKQRGQREEKEIKEIRTEREVWKYINRERKKKESVNEEITIQEWEEYFMKLLEGRKEEGEAGTQMKEKQTAPEETEITAEEVERQIRKLKKRKTPGREGVQNEAWMYGTERMVERMAELMAGGLERGRITLLNTGYKLYASVLSERSGTGQPSRVQKGKGHYGQLKKKEGRMCALFVDFRAAFDKKVREIYARTKSKVKMGEKKEGEWFETTKRVKQGCPLNLKRRGGVVVDRGLSLAFVDDMVIVAKSEREMMRNLGTHGIEIPGYIVREEYKTSKLRVKAGKRAAKFEDRMGGREQCRKLSECYREKKKDADAKERESENESMGMRCKTEAVAVYMGRERAKEMKMMARFRCENEERENSYLFHLQVQPLNHVYYQIQTWLGNNLEPQEWGWILQNDVLEPTTTLLPPAPEELCYRIFCKQERLWFELRM</sequence>
<accession>A0A8J6LAC0</accession>
<feature type="coiled-coil region" evidence="1">
    <location>
        <begin position="298"/>
        <end position="368"/>
    </location>
</feature>
<feature type="region of interest" description="Disordered" evidence="2">
    <location>
        <begin position="407"/>
        <end position="427"/>
    </location>
</feature>
<feature type="compositionally biased region" description="Polar residues" evidence="2">
    <location>
        <begin position="266"/>
        <end position="283"/>
    </location>
</feature>
<reference evidence="3" key="2">
    <citation type="submission" date="2021-08" db="EMBL/GenBank/DDBJ databases">
        <authorList>
            <person name="Eriksson T."/>
        </authorList>
    </citation>
    <scope>NUCLEOTIDE SEQUENCE</scope>
    <source>
        <strain evidence="3">Stoneville</strain>
        <tissue evidence="3">Whole head</tissue>
    </source>
</reference>
<dbReference type="EMBL" id="JABDTM020026302">
    <property type="protein sequence ID" value="KAH0812093.1"/>
    <property type="molecule type" value="Genomic_DNA"/>
</dbReference>
<keyword evidence="4" id="KW-1185">Reference proteome</keyword>
<keyword evidence="1" id="KW-0175">Coiled coil</keyword>
<gene>
    <name evidence="3" type="ORF">GEV33_010698</name>
</gene>
<proteinExistence type="predicted"/>
<organism evidence="3 4">
    <name type="scientific">Tenebrio molitor</name>
    <name type="common">Yellow mealworm beetle</name>
    <dbReference type="NCBI Taxonomy" id="7067"/>
    <lineage>
        <taxon>Eukaryota</taxon>
        <taxon>Metazoa</taxon>
        <taxon>Ecdysozoa</taxon>
        <taxon>Arthropoda</taxon>
        <taxon>Hexapoda</taxon>
        <taxon>Insecta</taxon>
        <taxon>Pterygota</taxon>
        <taxon>Neoptera</taxon>
        <taxon>Endopterygota</taxon>
        <taxon>Coleoptera</taxon>
        <taxon>Polyphaga</taxon>
        <taxon>Cucujiformia</taxon>
        <taxon>Tenebrionidae</taxon>
        <taxon>Tenebrio</taxon>
    </lineage>
</organism>
<dbReference type="AlphaFoldDB" id="A0A8J6LAC0"/>
<dbReference type="Proteomes" id="UP000719412">
    <property type="component" value="Unassembled WGS sequence"/>
</dbReference>
<evidence type="ECO:0008006" key="5">
    <source>
        <dbReference type="Google" id="ProtNLM"/>
    </source>
</evidence>
<feature type="region of interest" description="Disordered" evidence="2">
    <location>
        <begin position="128"/>
        <end position="193"/>
    </location>
</feature>
<feature type="region of interest" description="Disordered" evidence="2">
    <location>
        <begin position="83"/>
        <end position="112"/>
    </location>
</feature>
<feature type="compositionally biased region" description="Basic and acidic residues" evidence="2">
    <location>
        <begin position="407"/>
        <end position="421"/>
    </location>
</feature>
<name>A0A8J6LAC0_TENMO</name>
<reference evidence="3" key="1">
    <citation type="journal article" date="2020" name="J Insects Food Feed">
        <title>The yellow mealworm (Tenebrio molitor) genome: a resource for the emerging insects as food and feed industry.</title>
        <authorList>
            <person name="Eriksson T."/>
            <person name="Andere A."/>
            <person name="Kelstrup H."/>
            <person name="Emery V."/>
            <person name="Picard C."/>
        </authorList>
    </citation>
    <scope>NUCLEOTIDE SEQUENCE</scope>
    <source>
        <strain evidence="3">Stoneville</strain>
        <tissue evidence="3">Whole head</tissue>
    </source>
</reference>
<protein>
    <recommendedName>
        <fullName evidence="5">Reverse transcriptase domain-containing protein</fullName>
    </recommendedName>
</protein>